<evidence type="ECO:0000313" key="2">
    <source>
        <dbReference type="Proteomes" id="UP000253664"/>
    </source>
</evidence>
<dbReference type="Proteomes" id="UP000253664">
    <property type="component" value="Unassembled WGS sequence"/>
</dbReference>
<organism evidence="1 2">
    <name type="scientific">Ophiocordyceps polyrhachis-furcata BCC 54312</name>
    <dbReference type="NCBI Taxonomy" id="1330021"/>
    <lineage>
        <taxon>Eukaryota</taxon>
        <taxon>Fungi</taxon>
        <taxon>Dikarya</taxon>
        <taxon>Ascomycota</taxon>
        <taxon>Pezizomycotina</taxon>
        <taxon>Sordariomycetes</taxon>
        <taxon>Hypocreomycetidae</taxon>
        <taxon>Hypocreales</taxon>
        <taxon>Ophiocordycipitaceae</taxon>
        <taxon>Ophiocordyceps</taxon>
    </lineage>
</organism>
<accession>A0A367L8B6</accession>
<proteinExistence type="predicted"/>
<protein>
    <submittedName>
        <fullName evidence="1">Uncharacterized protein</fullName>
    </submittedName>
</protein>
<keyword evidence="2" id="KW-1185">Reference proteome</keyword>
<name>A0A367L8B6_9HYPO</name>
<gene>
    <name evidence="1" type="ORF">L249_4470</name>
</gene>
<dbReference type="AlphaFoldDB" id="A0A367L8B6"/>
<comment type="caution">
    <text evidence="1">The sequence shown here is derived from an EMBL/GenBank/DDBJ whole genome shotgun (WGS) entry which is preliminary data.</text>
</comment>
<reference evidence="1 2" key="1">
    <citation type="journal article" date="2015" name="BMC Genomics">
        <title>Insights from the genome of Ophiocordyceps polyrhachis-furcata to pathogenicity and host specificity in insect fungi.</title>
        <authorList>
            <person name="Wichadakul D."/>
            <person name="Kobmoo N."/>
            <person name="Ingsriswang S."/>
            <person name="Tangphatsornruang S."/>
            <person name="Chantasingh D."/>
            <person name="Luangsa-ard J.J."/>
            <person name="Eurwilaichitr L."/>
        </authorList>
    </citation>
    <scope>NUCLEOTIDE SEQUENCE [LARGE SCALE GENOMIC DNA]</scope>
    <source>
        <strain evidence="1 2">BCC 54312</strain>
    </source>
</reference>
<sequence length="326" mass="36883">MMMSNQGVDHVIEKKKTNHVMVVLSDEVEADNKLEVVLYYSTMTWLYVIPFHFNVMDQPDDLTLVRPSRSGAITAIGTARRSLTARRSMYSAPIAVTIAVTSRFGRYDRYSPTVTQGVVAGLRPNWKNVGKKWVCLLKSVGKVESNEVFCGAVEEEEGGEKLVEMEMIMSNQGVDHVIEKKKTNYVMVVFNEVEADDKLEVGRKTSFLYRQISQQQRYLTWKIGDLEEDFNVMDQPDDLTLVRPSRSGAMTAIGTARRSLTARRSMYSAPIAVTIAVTSRFGRYDRYSPTVTQGVVAGLRPNWYNLFQVALQAYFLSVQDEKICVI</sequence>
<evidence type="ECO:0000313" key="1">
    <source>
        <dbReference type="EMBL" id="RCI10472.1"/>
    </source>
</evidence>
<dbReference type="EMBL" id="LKCN02000012">
    <property type="protein sequence ID" value="RCI10472.1"/>
    <property type="molecule type" value="Genomic_DNA"/>
</dbReference>